<proteinExistence type="predicted"/>
<dbReference type="EMBL" id="JACVVX010000004">
    <property type="protein sequence ID" value="MBD0415671.1"/>
    <property type="molecule type" value="Genomic_DNA"/>
</dbReference>
<dbReference type="PANTHER" id="PTHR32309:SF31">
    <property type="entry name" value="CAPSULAR EXOPOLYSACCHARIDE FAMILY"/>
    <property type="match status" value="1"/>
</dbReference>
<feature type="transmembrane region" description="Helical" evidence="7">
    <location>
        <begin position="20"/>
        <end position="38"/>
    </location>
</feature>
<keyword evidence="2" id="KW-1003">Cell membrane</keyword>
<dbReference type="GO" id="GO:0005886">
    <property type="term" value="C:plasma membrane"/>
    <property type="evidence" value="ECO:0007669"/>
    <property type="project" value="UniProtKB-SubCell"/>
</dbReference>
<keyword evidence="4 7" id="KW-1133">Transmembrane helix</keyword>
<dbReference type="PANTHER" id="PTHR32309">
    <property type="entry name" value="TYROSINE-PROTEIN KINASE"/>
    <property type="match status" value="1"/>
</dbReference>
<evidence type="ECO:0000313" key="9">
    <source>
        <dbReference type="EMBL" id="MBD0415671.1"/>
    </source>
</evidence>
<keyword evidence="3 7" id="KW-0812">Transmembrane</keyword>
<keyword evidence="10" id="KW-1185">Reference proteome</keyword>
<comment type="caution">
    <text evidence="9">The sequence shown here is derived from an EMBL/GenBank/DDBJ whole genome shotgun (WGS) entry which is preliminary data.</text>
</comment>
<dbReference type="Pfam" id="PF02706">
    <property type="entry name" value="Wzz"/>
    <property type="match status" value="1"/>
</dbReference>
<evidence type="ECO:0000256" key="1">
    <source>
        <dbReference type="ARBA" id="ARBA00004651"/>
    </source>
</evidence>
<evidence type="ECO:0000256" key="3">
    <source>
        <dbReference type="ARBA" id="ARBA00022692"/>
    </source>
</evidence>
<gene>
    <name evidence="9" type="ORF">ICI42_13485</name>
</gene>
<dbReference type="InterPro" id="IPR050445">
    <property type="entry name" value="Bact_polysacc_biosynth/exp"/>
</dbReference>
<feature type="transmembrane region" description="Helical" evidence="7">
    <location>
        <begin position="414"/>
        <end position="436"/>
    </location>
</feature>
<keyword evidence="5 7" id="KW-0472">Membrane</keyword>
<reference evidence="9" key="1">
    <citation type="submission" date="2020-09" db="EMBL/GenBank/DDBJ databases">
        <title>Genome seq and assembly of Tianweitania sp.</title>
        <authorList>
            <person name="Chhetri G."/>
        </authorList>
    </citation>
    <scope>NUCLEOTIDE SEQUENCE</scope>
    <source>
        <strain evidence="9">Rool2</strain>
    </source>
</reference>
<evidence type="ECO:0000256" key="7">
    <source>
        <dbReference type="SAM" id="Phobius"/>
    </source>
</evidence>
<organism evidence="9 10">
    <name type="scientific">Oryzicola mucosus</name>
    <dbReference type="NCBI Taxonomy" id="2767425"/>
    <lineage>
        <taxon>Bacteria</taxon>
        <taxon>Pseudomonadati</taxon>
        <taxon>Pseudomonadota</taxon>
        <taxon>Alphaproteobacteria</taxon>
        <taxon>Hyphomicrobiales</taxon>
        <taxon>Phyllobacteriaceae</taxon>
        <taxon>Oryzicola</taxon>
    </lineage>
</organism>
<comment type="subcellular location">
    <subcellularLocation>
        <location evidence="1">Cell membrane</location>
        <topology evidence="1">Multi-pass membrane protein</topology>
    </subcellularLocation>
</comment>
<name>A0A8J6PL81_9HYPH</name>
<dbReference type="AlphaFoldDB" id="A0A8J6PL81"/>
<dbReference type="InterPro" id="IPR003856">
    <property type="entry name" value="LPS_length_determ_N"/>
</dbReference>
<sequence>MGDFDLRFYLSILVRRLPYLVAIIAIFTLGGVVVALVLPKTYRATARLLVEAPQIPLDMAKSTVPTSAVEQFQIIEQDILTEDNLLALANRLEIYGASKLSDEDIADDMRERIHIDQVRPEGVRDGPVATVFDVSFDSRDPVLAAKVANDIVASILSRNMLARTDKAEDTAKFFNGEVARLGSELSRLEAEILKFKNANKDALPDSLDFRRNRLSSQQERLSQLEREEAQLQSRRNKLIEMFETTGGVASAVPVTPEQQMLRDMNRALAEQMTLFSEDSPNVVALRGQIAALQTRLRAASEANGGDKTGSTELDFQLSDIDERLRFIGQEKVRIDQDLNNLAKSIAATPGNDTVLNAMERNRASIQSQYTTATAMLAQASTGEQIEIGSKGGKISVVEAAKAPRAAFSPNRRRIAGVGLAAGVCLGFGLIVLLELLNRTVRRPSELTQLLQSRPLATIPYVESSDRNGSGWTRWRRGFALAGCMTAMMLGLSNTPLGAHKSPTAIEASRDGIVLL</sequence>
<evidence type="ECO:0000256" key="4">
    <source>
        <dbReference type="ARBA" id="ARBA00022989"/>
    </source>
</evidence>
<keyword evidence="6" id="KW-0175">Coiled coil</keyword>
<protein>
    <submittedName>
        <fullName evidence="9">Lipopolysaccharide biosynthesis protein</fullName>
    </submittedName>
</protein>
<evidence type="ECO:0000256" key="6">
    <source>
        <dbReference type="SAM" id="Coils"/>
    </source>
</evidence>
<evidence type="ECO:0000256" key="5">
    <source>
        <dbReference type="ARBA" id="ARBA00023136"/>
    </source>
</evidence>
<evidence type="ECO:0000313" key="10">
    <source>
        <dbReference type="Proteomes" id="UP000643405"/>
    </source>
</evidence>
<evidence type="ECO:0000256" key="2">
    <source>
        <dbReference type="ARBA" id="ARBA00022475"/>
    </source>
</evidence>
<dbReference type="Proteomes" id="UP000643405">
    <property type="component" value="Unassembled WGS sequence"/>
</dbReference>
<feature type="domain" description="Polysaccharide chain length determinant N-terminal" evidence="8">
    <location>
        <begin position="3"/>
        <end position="59"/>
    </location>
</feature>
<accession>A0A8J6PL81</accession>
<dbReference type="RefSeq" id="WP_188165118.1">
    <property type="nucleotide sequence ID" value="NZ_JACVVX010000004.1"/>
</dbReference>
<evidence type="ECO:0000259" key="8">
    <source>
        <dbReference type="Pfam" id="PF02706"/>
    </source>
</evidence>
<feature type="coiled-coil region" evidence="6">
    <location>
        <begin position="171"/>
        <end position="241"/>
    </location>
</feature>